<dbReference type="AlphaFoldDB" id="A0A4S8IL20"/>
<dbReference type="GO" id="GO:0005739">
    <property type="term" value="C:mitochondrion"/>
    <property type="evidence" value="ECO:0007669"/>
    <property type="project" value="TreeGrafter"/>
</dbReference>
<sequence length="778" mass="83506">MRTAAAATAVVCALAAAAAEVVRRRTRRWLRAEEIVRQLEEACATPTEMLKQVAQAMAAEMHAGLLAADAGGSKLRMLPSFVDKLPTGDEEGLFYGLDLGGTNFRVRRVQLGGKERGIIEQESKEVPIPTHLMFGRSDELFDFIAIELADFAAKDCLIEGGRQREIGFTFSFPMRQSSVSAGVLVKWTKGFSIDETVGKDISVELTKAMERQHLDMRIAALVNPNMFPVDPPRTLAAFIHRILRFKMHCALEMQVNDAVGTLAGSRYYDKDVVLAVILGTGTNAAYVESSSAIPRCHGLQPQSGEMVINMEWGNFQSCHLPITEYDQALDCESINPGLMVCFVFLVLQIFEKLISGMYLGELVRRVLLRLAEEAALFGDTVPSKLEEHFILTTPVVSAMNHDTTSDLGVVGSKLKEIFGVDGTSMDTRRMVVRICDAIAERAARLAAAGIAGVLLKQRRVGSDDGKKKAVVAVDGGLFEHYSKFRRSVESTLRELLGEDDSESAVIKLANDGSSIGAALVAASHSQYNAMRCVESTMEEMLGEDDSESAVTKLATDGSSVGAALVAASHSQYDAMRFVESTLKEMLGEDDSESSVTKLATDGSSIGDALVAASHSQYNAMGCVESTLEEMLGEDDSDSAVTKLATDGSSVGAALVAASHSQYNAMRFAESTLEEILGEDDSQSPVTKLATDGSSIGDVPVAASHSQHNAMRGVESTLEEMLGEDDSESAVTKLATDGSSIGDDIVAAASHSQFNAMSSSSSEEAPTTCKRRQEDGKTY</sequence>
<dbReference type="Gene3D" id="3.40.367.20">
    <property type="match status" value="2"/>
</dbReference>
<protein>
    <recommendedName>
        <fullName evidence="4">hexokinase</fullName>
        <ecNumber evidence="4">2.7.1.1</ecNumber>
    </recommendedName>
</protein>
<dbReference type="STRING" id="52838.A0A4S8IL20"/>
<evidence type="ECO:0000256" key="3">
    <source>
        <dbReference type="ARBA" id="ARBA00009225"/>
    </source>
</evidence>
<evidence type="ECO:0000256" key="12">
    <source>
        <dbReference type="ARBA" id="ARBA00048160"/>
    </source>
</evidence>
<comment type="similarity">
    <text evidence="3">Belongs to the hexokinase family.</text>
</comment>
<proteinExistence type="inferred from homology"/>
<dbReference type="GO" id="GO:0008865">
    <property type="term" value="F:fructokinase activity"/>
    <property type="evidence" value="ECO:0007669"/>
    <property type="project" value="TreeGrafter"/>
</dbReference>
<dbReference type="PANTHER" id="PTHR19443:SF16">
    <property type="entry name" value="HEXOKINASE TYPE 1-RELATED"/>
    <property type="match status" value="1"/>
</dbReference>
<dbReference type="PROSITE" id="PS51748">
    <property type="entry name" value="HEXOKINASE_2"/>
    <property type="match status" value="1"/>
</dbReference>
<evidence type="ECO:0000256" key="1">
    <source>
        <dbReference type="ARBA" id="ARBA00004888"/>
    </source>
</evidence>
<dbReference type="UniPathway" id="UPA00109">
    <property type="reaction ID" value="UER00180"/>
</dbReference>
<comment type="pathway">
    <text evidence="2">Carbohydrate metabolism; hexose metabolism.</text>
</comment>
<organism evidence="17 18">
    <name type="scientific">Musa balbisiana</name>
    <name type="common">Banana</name>
    <dbReference type="NCBI Taxonomy" id="52838"/>
    <lineage>
        <taxon>Eukaryota</taxon>
        <taxon>Viridiplantae</taxon>
        <taxon>Streptophyta</taxon>
        <taxon>Embryophyta</taxon>
        <taxon>Tracheophyta</taxon>
        <taxon>Spermatophyta</taxon>
        <taxon>Magnoliopsida</taxon>
        <taxon>Liliopsida</taxon>
        <taxon>Zingiberales</taxon>
        <taxon>Musaceae</taxon>
        <taxon>Musa</taxon>
    </lineage>
</organism>
<feature type="region of interest" description="Disordered" evidence="13">
    <location>
        <begin position="752"/>
        <end position="778"/>
    </location>
</feature>
<dbReference type="FunFam" id="3.30.420.40:FF:000034">
    <property type="entry name" value="Phosphotransferase"/>
    <property type="match status" value="1"/>
</dbReference>
<dbReference type="EC" id="2.7.1.1" evidence="4"/>
<dbReference type="PRINTS" id="PR00475">
    <property type="entry name" value="HEXOKINASE"/>
</dbReference>
<comment type="catalytic activity">
    <reaction evidence="11">
        <text>D-fructose + ATP = D-fructose 6-phosphate + ADP + H(+)</text>
        <dbReference type="Rhea" id="RHEA:16125"/>
        <dbReference type="ChEBI" id="CHEBI:15378"/>
        <dbReference type="ChEBI" id="CHEBI:30616"/>
        <dbReference type="ChEBI" id="CHEBI:37721"/>
        <dbReference type="ChEBI" id="CHEBI:61527"/>
        <dbReference type="ChEBI" id="CHEBI:456216"/>
        <dbReference type="EC" id="2.7.1.1"/>
    </reaction>
    <physiologicalReaction direction="left-to-right" evidence="11">
        <dbReference type="Rhea" id="RHEA:16126"/>
    </physiologicalReaction>
</comment>
<evidence type="ECO:0000259" key="15">
    <source>
        <dbReference type="Pfam" id="PF00349"/>
    </source>
</evidence>
<accession>A0A4S8IL20</accession>
<dbReference type="PANTHER" id="PTHR19443">
    <property type="entry name" value="HEXOKINASE"/>
    <property type="match status" value="1"/>
</dbReference>
<dbReference type="CDD" id="cd24020">
    <property type="entry name" value="ASKHA_NBD_HK_plant"/>
    <property type="match status" value="1"/>
</dbReference>
<dbReference type="InterPro" id="IPR019807">
    <property type="entry name" value="Hexokinase_BS"/>
</dbReference>
<feature type="domain" description="Hexokinase N-terminal" evidence="15">
    <location>
        <begin position="36"/>
        <end position="223"/>
    </location>
</feature>
<keyword evidence="8" id="KW-0067">ATP-binding</keyword>
<comment type="caution">
    <text evidence="17">The sequence shown here is derived from an EMBL/GenBank/DDBJ whole genome shotgun (WGS) entry which is preliminary data.</text>
</comment>
<feature type="compositionally biased region" description="Polar residues" evidence="13">
    <location>
        <begin position="752"/>
        <end position="764"/>
    </location>
</feature>
<keyword evidence="6" id="KW-0547">Nucleotide-binding</keyword>
<comment type="catalytic activity">
    <reaction evidence="12">
        <text>D-glucose + ATP = D-glucose 6-phosphate + ADP + H(+)</text>
        <dbReference type="Rhea" id="RHEA:17825"/>
        <dbReference type="ChEBI" id="CHEBI:4167"/>
        <dbReference type="ChEBI" id="CHEBI:15378"/>
        <dbReference type="ChEBI" id="CHEBI:30616"/>
        <dbReference type="ChEBI" id="CHEBI:61548"/>
        <dbReference type="ChEBI" id="CHEBI:456216"/>
        <dbReference type="EC" id="2.7.1.1"/>
    </reaction>
    <physiologicalReaction direction="left-to-right" evidence="12">
        <dbReference type="Rhea" id="RHEA:17826"/>
    </physiologicalReaction>
</comment>
<dbReference type="SUPFAM" id="SSF53067">
    <property type="entry name" value="Actin-like ATPase domain"/>
    <property type="match status" value="2"/>
</dbReference>
<dbReference type="GO" id="GO:0001678">
    <property type="term" value="P:intracellular glucose homeostasis"/>
    <property type="evidence" value="ECO:0007669"/>
    <property type="project" value="InterPro"/>
</dbReference>
<evidence type="ECO:0000313" key="18">
    <source>
        <dbReference type="Proteomes" id="UP000317650"/>
    </source>
</evidence>
<evidence type="ECO:0000313" key="17">
    <source>
        <dbReference type="EMBL" id="THU49158.1"/>
    </source>
</evidence>
<dbReference type="InterPro" id="IPR001312">
    <property type="entry name" value="Hexokinase"/>
</dbReference>
<dbReference type="InterPro" id="IPR043129">
    <property type="entry name" value="ATPase_NBD"/>
</dbReference>
<evidence type="ECO:0000259" key="16">
    <source>
        <dbReference type="Pfam" id="PF03727"/>
    </source>
</evidence>
<dbReference type="EMBL" id="PYDT01000009">
    <property type="protein sequence ID" value="THU49158.1"/>
    <property type="molecule type" value="Genomic_DNA"/>
</dbReference>
<evidence type="ECO:0000256" key="4">
    <source>
        <dbReference type="ARBA" id="ARBA00012324"/>
    </source>
</evidence>
<dbReference type="Gene3D" id="3.30.420.40">
    <property type="match status" value="1"/>
</dbReference>
<gene>
    <name evidence="17" type="ORF">C4D60_Mb06t06610</name>
</gene>
<reference evidence="17 18" key="1">
    <citation type="journal article" date="2019" name="Nat. Plants">
        <title>Genome sequencing of Musa balbisiana reveals subgenome evolution and function divergence in polyploid bananas.</title>
        <authorList>
            <person name="Yao X."/>
        </authorList>
    </citation>
    <scope>NUCLEOTIDE SEQUENCE [LARGE SCALE GENOMIC DNA]</scope>
    <source>
        <strain evidence="18">cv. DH-PKW</strain>
        <tissue evidence="17">Leaves</tissue>
    </source>
</reference>
<keyword evidence="7" id="KW-0418">Kinase</keyword>
<keyword evidence="18" id="KW-1185">Reference proteome</keyword>
<comment type="pathway">
    <text evidence="1">Carbohydrate degradation; glycolysis; D-glyceraldehyde 3-phosphate and glycerone phosphate from D-glucose: step 1/4.</text>
</comment>
<feature type="signal peptide" evidence="14">
    <location>
        <begin position="1"/>
        <end position="19"/>
    </location>
</feature>
<dbReference type="GO" id="GO:0004340">
    <property type="term" value="F:glucokinase activity"/>
    <property type="evidence" value="ECO:0007669"/>
    <property type="project" value="TreeGrafter"/>
</dbReference>
<name>A0A4S8IL20_MUSBA</name>
<evidence type="ECO:0000256" key="13">
    <source>
        <dbReference type="SAM" id="MobiDB-lite"/>
    </source>
</evidence>
<evidence type="ECO:0000256" key="8">
    <source>
        <dbReference type="ARBA" id="ARBA00022840"/>
    </source>
</evidence>
<dbReference type="GO" id="GO:0005536">
    <property type="term" value="F:D-glucose binding"/>
    <property type="evidence" value="ECO:0007669"/>
    <property type="project" value="InterPro"/>
</dbReference>
<evidence type="ECO:0000256" key="10">
    <source>
        <dbReference type="ARBA" id="ARBA00044613"/>
    </source>
</evidence>
<comment type="catalytic activity">
    <reaction evidence="10">
        <text>a D-hexose + ATP = a D-hexose 6-phosphate + ADP + H(+)</text>
        <dbReference type="Rhea" id="RHEA:22740"/>
        <dbReference type="ChEBI" id="CHEBI:4194"/>
        <dbReference type="ChEBI" id="CHEBI:15378"/>
        <dbReference type="ChEBI" id="CHEBI:30616"/>
        <dbReference type="ChEBI" id="CHEBI:229467"/>
        <dbReference type="ChEBI" id="CHEBI:456216"/>
        <dbReference type="EC" id="2.7.1.1"/>
    </reaction>
    <physiologicalReaction direction="left-to-right" evidence="10">
        <dbReference type="Rhea" id="RHEA:22741"/>
    </physiologicalReaction>
</comment>
<evidence type="ECO:0000256" key="7">
    <source>
        <dbReference type="ARBA" id="ARBA00022777"/>
    </source>
</evidence>
<evidence type="ECO:0000256" key="5">
    <source>
        <dbReference type="ARBA" id="ARBA00022679"/>
    </source>
</evidence>
<dbReference type="Proteomes" id="UP000317650">
    <property type="component" value="Chromosome 6"/>
</dbReference>
<evidence type="ECO:0000256" key="14">
    <source>
        <dbReference type="SAM" id="SignalP"/>
    </source>
</evidence>
<dbReference type="GO" id="GO:0005829">
    <property type="term" value="C:cytosol"/>
    <property type="evidence" value="ECO:0007669"/>
    <property type="project" value="TreeGrafter"/>
</dbReference>
<dbReference type="GO" id="GO:0006006">
    <property type="term" value="P:glucose metabolic process"/>
    <property type="evidence" value="ECO:0007669"/>
    <property type="project" value="TreeGrafter"/>
</dbReference>
<dbReference type="UniPathway" id="UPA00242"/>
<dbReference type="GO" id="GO:0006096">
    <property type="term" value="P:glycolytic process"/>
    <property type="evidence" value="ECO:0007669"/>
    <property type="project" value="UniProtKB-UniPathway"/>
</dbReference>
<dbReference type="Pfam" id="PF00349">
    <property type="entry name" value="Hexokinase_1"/>
    <property type="match status" value="1"/>
</dbReference>
<feature type="region of interest" description="Disordered" evidence="13">
    <location>
        <begin position="678"/>
        <end position="697"/>
    </location>
</feature>
<dbReference type="GO" id="GO:0005524">
    <property type="term" value="F:ATP binding"/>
    <property type="evidence" value="ECO:0007669"/>
    <property type="project" value="UniProtKB-KW"/>
</dbReference>
<dbReference type="InterPro" id="IPR022673">
    <property type="entry name" value="Hexokinase_C"/>
</dbReference>
<evidence type="ECO:0000256" key="9">
    <source>
        <dbReference type="ARBA" id="ARBA00023152"/>
    </source>
</evidence>
<dbReference type="Pfam" id="PF03727">
    <property type="entry name" value="Hexokinase_2"/>
    <property type="match status" value="1"/>
</dbReference>
<evidence type="ECO:0000256" key="6">
    <source>
        <dbReference type="ARBA" id="ARBA00022741"/>
    </source>
</evidence>
<feature type="chain" id="PRO_5020548005" description="hexokinase" evidence="14">
    <location>
        <begin position="20"/>
        <end position="778"/>
    </location>
</feature>
<dbReference type="InterPro" id="IPR022672">
    <property type="entry name" value="Hexokinase_N"/>
</dbReference>
<evidence type="ECO:0000256" key="2">
    <source>
        <dbReference type="ARBA" id="ARBA00005028"/>
    </source>
</evidence>
<keyword evidence="9" id="KW-0324">Glycolysis</keyword>
<evidence type="ECO:0000256" key="11">
    <source>
        <dbReference type="ARBA" id="ARBA00047905"/>
    </source>
</evidence>
<dbReference type="PROSITE" id="PS00378">
    <property type="entry name" value="HEXOKINASE_1"/>
    <property type="match status" value="1"/>
</dbReference>
<keyword evidence="14" id="KW-0732">Signal</keyword>
<feature type="domain" description="Hexokinase C-terminal" evidence="16">
    <location>
        <begin position="274"/>
        <end position="522"/>
    </location>
</feature>
<keyword evidence="5" id="KW-0808">Transferase</keyword>